<dbReference type="GO" id="GO:0016530">
    <property type="term" value="F:metallochaperone activity"/>
    <property type="evidence" value="ECO:0007669"/>
    <property type="project" value="TreeGrafter"/>
</dbReference>
<dbReference type="PANTHER" id="PTHR43680">
    <property type="entry name" value="NITRATE REDUCTASE MOLYBDENUM COFACTOR ASSEMBLY CHAPERONE"/>
    <property type="match status" value="1"/>
</dbReference>
<evidence type="ECO:0000313" key="1">
    <source>
        <dbReference type="EMBL" id="MBC8335675.1"/>
    </source>
</evidence>
<dbReference type="GO" id="GO:0051082">
    <property type="term" value="F:unfolded protein binding"/>
    <property type="evidence" value="ECO:0007669"/>
    <property type="project" value="InterPro"/>
</dbReference>
<dbReference type="SUPFAM" id="SSF89155">
    <property type="entry name" value="TorD-like"/>
    <property type="match status" value="1"/>
</dbReference>
<dbReference type="InterPro" id="IPR003765">
    <property type="entry name" value="NO3_reductase_chaperone_NarJ"/>
</dbReference>
<gene>
    <name evidence="1" type="ORF">H8E29_10440</name>
</gene>
<dbReference type="InterPro" id="IPR036411">
    <property type="entry name" value="TorD-like_sf"/>
</dbReference>
<dbReference type="GO" id="GO:0051131">
    <property type="term" value="P:chaperone-mediated protein complex assembly"/>
    <property type="evidence" value="ECO:0007669"/>
    <property type="project" value="InterPro"/>
</dbReference>
<comment type="caution">
    <text evidence="1">The sequence shown here is derived from an EMBL/GenBank/DDBJ whole genome shotgun (WGS) entry which is preliminary data.</text>
</comment>
<dbReference type="GO" id="GO:0042128">
    <property type="term" value="P:nitrate assimilation"/>
    <property type="evidence" value="ECO:0007669"/>
    <property type="project" value="TreeGrafter"/>
</dbReference>
<reference evidence="1 2" key="1">
    <citation type="submission" date="2020-08" db="EMBL/GenBank/DDBJ databases">
        <title>Bridging the membrane lipid divide: bacteria of the FCB group superphylum have the potential to synthesize archaeal ether lipids.</title>
        <authorList>
            <person name="Villanueva L."/>
            <person name="Von Meijenfeldt F.A.B."/>
            <person name="Westbye A.B."/>
            <person name="Yadav S."/>
            <person name="Hopmans E.C."/>
            <person name="Dutilh B.E."/>
            <person name="Sinninghe Damste J.S."/>
        </authorList>
    </citation>
    <scope>NUCLEOTIDE SEQUENCE [LARGE SCALE GENOMIC DNA]</scope>
    <source>
        <strain evidence="1">NIOZ-UU36</strain>
    </source>
</reference>
<protein>
    <submittedName>
        <fullName evidence="1">Nitrate reductase</fullName>
    </submittedName>
</protein>
<proteinExistence type="predicted"/>
<dbReference type="EMBL" id="JACNJN010000119">
    <property type="protein sequence ID" value="MBC8335675.1"/>
    <property type="molecule type" value="Genomic_DNA"/>
</dbReference>
<organism evidence="1 2">
    <name type="scientific">Candidatus Desulfolinea nitratireducens</name>
    <dbReference type="NCBI Taxonomy" id="2841698"/>
    <lineage>
        <taxon>Bacteria</taxon>
        <taxon>Bacillati</taxon>
        <taxon>Chloroflexota</taxon>
        <taxon>Anaerolineae</taxon>
        <taxon>Anaerolineales</taxon>
        <taxon>Anaerolineales incertae sedis</taxon>
        <taxon>Candidatus Desulfolinea</taxon>
    </lineage>
</organism>
<sequence length="167" mass="18973">MDNFSLFAQALRYPFPGHIDTLSTQIAPLDGQPGSKEFVKFLTKFQRLLLSEQEELHTRTLDLTPLVAPYVGYQIWGESYKRGEFMADLSREMKAYQIDLEGELPDHLRPILQYLTASSAPLPELIEVLDQAVNTMRKSLKKTEDNNPYLHLFDAIAKACKSLQVAA</sequence>
<dbReference type="PANTHER" id="PTHR43680:SF2">
    <property type="entry name" value="NITRATE REDUCTASE MOLYBDENUM COFACTOR ASSEMBLY CHAPERONE NARJ"/>
    <property type="match status" value="1"/>
</dbReference>
<dbReference type="AlphaFoldDB" id="A0A8J6NJG1"/>
<name>A0A8J6NJG1_9CHLR</name>
<evidence type="ECO:0000313" key="2">
    <source>
        <dbReference type="Proteomes" id="UP000614469"/>
    </source>
</evidence>
<dbReference type="Proteomes" id="UP000614469">
    <property type="component" value="Unassembled WGS sequence"/>
</dbReference>
<accession>A0A8J6NJG1</accession>